<dbReference type="InterPro" id="IPR027417">
    <property type="entry name" value="P-loop_NTPase"/>
</dbReference>
<organism evidence="1">
    <name type="scientific">Spodoptera frugiperda</name>
    <name type="common">Fall armyworm</name>
    <dbReference type="NCBI Taxonomy" id="7108"/>
    <lineage>
        <taxon>Eukaryota</taxon>
        <taxon>Metazoa</taxon>
        <taxon>Ecdysozoa</taxon>
        <taxon>Arthropoda</taxon>
        <taxon>Hexapoda</taxon>
        <taxon>Insecta</taxon>
        <taxon>Pterygota</taxon>
        <taxon>Neoptera</taxon>
        <taxon>Endopterygota</taxon>
        <taxon>Lepidoptera</taxon>
        <taxon>Glossata</taxon>
        <taxon>Ditrysia</taxon>
        <taxon>Noctuoidea</taxon>
        <taxon>Noctuidae</taxon>
        <taxon>Amphipyrinae</taxon>
        <taxon>Spodoptera</taxon>
    </lineage>
</organism>
<name>A0A2H1V4L5_SPOFR</name>
<sequence length="1382" mass="161067">MNAKEYKKRAGTSGIQGQLYETKLLSLLNFRALHNDTTETFHLATNIDEIGTFDDICLRIKASDYDKPIAVFIQAKHRENDKLFTFSNKNDLGKYFDSYLRIRHLFSPANKSPIFGGKYEDVECFFAMYTTAKDDNRTELYEEEFADYLNELIGTGDACLQPVYEDDHLDFLCKIVMKEEIVSLALNIAKFITEQSNTELSLNNDLILRYHVLLAHNVFEVSEIQTEGHRIVQFREEFFDSKNEFVVLFKNLLCLEVLKRNRTQTNDDNAVNADSILTEFLAEPKEELLSKLIGEVITYKDDKLQFINKTTKDDLKRKLDKLNVPQAVVFNAAVIGAKEYLQTLQLKVPALFGNKDLAIRGNDAKIDKRLTHLTTKFVEILENVKADNVVTIDESLGDGFLQLNGGLSSAVGNILVFDDDTTLLRFTDDYDTLGDIAKKWYDKLKDKIDNLNEYKLDVKVKKFPKLSFKRGEYDVSLVRDFYNRLLFFTNQSDQSGVEDILKREIEEHPCNDIHNFRVRSDVIFLRYHDEIQKLWMTPKVGSYLTKKSKLYENAVANAMSEPLIGVLNTVHRFKNKDYVFKEASLKIFTERDVTGAIIASTSPVLTVVKLQQCLGKRDHTVLDLEYIFKLPLKSHTMFCKELTSCKDKVIIILSNRIQSFRSFNKKLENIVKAVNGKPIVIVVDKPSMETIMEYFPQVNDSVNDDPISLINLTDESQKKVLEAAKAKFQGLDVNLDLIIDTESAKLIDETVLNNIIDSKAIEIGNTIIDCNYEKNKDFYIDRRVSRKEKQEEETIEVKEVLTQTLYDLHDDVVLITALPGMGKSTLMTHLSLKTKEVNPKLWVLRINLLEHTKVLSDWKDGGTDINMLESLKFMCDVAVCKDNEEFNEDDDFKIELEEVLGTVNVKNWNGDSVTEFKLKLFLHYYNTQDLIFIFDGFDEIFPHYADQALALVKSVRDYTKKHKIWITSRSFNDIKSILEAEFGPSYEIEHFTRLEQDSYLFTYWQSKLQFKKLNRDQLQNVNSFVQFIQKHLPTGDFCLHSKIQHTTYFKVYLNFLEYLKKQSIATGIEFSYDDYNHHMLKFDSRKSVISYFNNDLIAPPLHLYLLAEYFLNKIKNIDDSENKWDFYITGYIFYEYYTETKLKRIRFQEKNKIDVYKPDNKVAYERERLECIDKHKKLGAYAIFYPKISIFEAAELDEIRIMIVDLKDGRDKTGLIRTVADNIPIFVHMSFAEYFAVEYICNQLKTKDTEEMQELLWRFIINVMFCRCDMNIFDIFITKYKMDSQLIEIAERHKTMICQLMYELRNFGMVTRWSDYERVDKISRGIDYTNTDRCVLLTVTYSTLLESGQVDETSCLDFERFFKFFYLVPTSNEASGLVAVRV</sequence>
<dbReference type="Gene3D" id="3.40.50.300">
    <property type="entry name" value="P-loop containing nucleotide triphosphate hydrolases"/>
    <property type="match status" value="1"/>
</dbReference>
<proteinExistence type="predicted"/>
<evidence type="ECO:0000313" key="1">
    <source>
        <dbReference type="EMBL" id="SOQ35795.1"/>
    </source>
</evidence>
<gene>
    <name evidence="1" type="ORF">SFRICE_021377</name>
</gene>
<dbReference type="EMBL" id="ODYU01000653">
    <property type="protein sequence ID" value="SOQ35795.1"/>
    <property type="molecule type" value="Genomic_DNA"/>
</dbReference>
<dbReference type="SUPFAM" id="SSF52540">
    <property type="entry name" value="P-loop containing nucleoside triphosphate hydrolases"/>
    <property type="match status" value="1"/>
</dbReference>
<protein>
    <submittedName>
        <fullName evidence="1">SFRICE_021377</fullName>
    </submittedName>
</protein>
<accession>A0A2H1V4L5</accession>
<reference evidence="1" key="1">
    <citation type="submission" date="2016-07" db="EMBL/GenBank/DDBJ databases">
        <authorList>
            <person name="Bretaudeau A."/>
        </authorList>
    </citation>
    <scope>NUCLEOTIDE SEQUENCE</scope>
    <source>
        <strain evidence="1">Rice</strain>
        <tissue evidence="1">Whole body</tissue>
    </source>
</reference>